<dbReference type="Proteomes" id="UP000249061">
    <property type="component" value="Unassembled WGS sequence"/>
</dbReference>
<evidence type="ECO:0000256" key="1">
    <source>
        <dbReference type="SAM" id="Phobius"/>
    </source>
</evidence>
<name>A0A2W5SNW8_9BACT</name>
<dbReference type="SUPFAM" id="SSF48452">
    <property type="entry name" value="TPR-like"/>
    <property type="match status" value="1"/>
</dbReference>
<protein>
    <submittedName>
        <fullName evidence="2">Uncharacterized protein</fullName>
    </submittedName>
</protein>
<sequence length="266" mass="28621">MLLALVLAALPDAPRTIVLTPEAGAVQLVAAAPSAAVPSSLADARKMSEQLRYEEAVVEYQRYLATPDRPLNERANALLELGFIHLVLGDTANAEGRALDALELDPRLTVPSTAPQKQVDFLNKMRRVYLARARLELQQRDGADAPYVVKVKVIDPEGKVARVLLRHALTATGPFYSTEMQCEGELCTGSIPPPSEVSNFTAWYFVEALDGNQATAAKVASPDSPLQLSVVDQKPWYTSPVVWGAAGAVLVGVATVVYLLSPPPPR</sequence>
<reference evidence="2 3" key="1">
    <citation type="submission" date="2017-08" db="EMBL/GenBank/DDBJ databases">
        <title>Infants hospitalized years apart are colonized by the same room-sourced microbial strains.</title>
        <authorList>
            <person name="Brooks B."/>
            <person name="Olm M.R."/>
            <person name="Firek B.A."/>
            <person name="Baker R."/>
            <person name="Thomas B.C."/>
            <person name="Morowitz M.J."/>
            <person name="Banfield J.F."/>
        </authorList>
    </citation>
    <scope>NUCLEOTIDE SEQUENCE [LARGE SCALE GENOMIC DNA]</scope>
    <source>
        <strain evidence="2">S2_003_000_R2_14</strain>
    </source>
</reference>
<accession>A0A2W5SNW8</accession>
<dbReference type="AlphaFoldDB" id="A0A2W5SNW8"/>
<dbReference type="InterPro" id="IPR011990">
    <property type="entry name" value="TPR-like_helical_dom_sf"/>
</dbReference>
<keyword evidence="1" id="KW-0472">Membrane</keyword>
<evidence type="ECO:0000313" key="2">
    <source>
        <dbReference type="EMBL" id="PZR04622.1"/>
    </source>
</evidence>
<comment type="caution">
    <text evidence="2">The sequence shown here is derived from an EMBL/GenBank/DDBJ whole genome shotgun (WGS) entry which is preliminary data.</text>
</comment>
<dbReference type="EMBL" id="QFQP01000054">
    <property type="protein sequence ID" value="PZR04622.1"/>
    <property type="molecule type" value="Genomic_DNA"/>
</dbReference>
<feature type="transmembrane region" description="Helical" evidence="1">
    <location>
        <begin position="241"/>
        <end position="260"/>
    </location>
</feature>
<gene>
    <name evidence="2" type="ORF">DI536_33840</name>
</gene>
<organism evidence="2 3">
    <name type="scientific">Archangium gephyra</name>
    <dbReference type="NCBI Taxonomy" id="48"/>
    <lineage>
        <taxon>Bacteria</taxon>
        <taxon>Pseudomonadati</taxon>
        <taxon>Myxococcota</taxon>
        <taxon>Myxococcia</taxon>
        <taxon>Myxococcales</taxon>
        <taxon>Cystobacterineae</taxon>
        <taxon>Archangiaceae</taxon>
        <taxon>Archangium</taxon>
    </lineage>
</organism>
<evidence type="ECO:0000313" key="3">
    <source>
        <dbReference type="Proteomes" id="UP000249061"/>
    </source>
</evidence>
<dbReference type="Gene3D" id="1.25.40.10">
    <property type="entry name" value="Tetratricopeptide repeat domain"/>
    <property type="match status" value="1"/>
</dbReference>
<keyword evidence="1" id="KW-0812">Transmembrane</keyword>
<proteinExistence type="predicted"/>
<keyword evidence="1" id="KW-1133">Transmembrane helix</keyword>